<feature type="transmembrane region" description="Helical" evidence="6">
    <location>
        <begin position="191"/>
        <end position="210"/>
    </location>
</feature>
<dbReference type="PANTHER" id="PTHR30086">
    <property type="entry name" value="ARGININE EXPORTER PROTEIN ARGO"/>
    <property type="match status" value="1"/>
</dbReference>
<dbReference type="RefSeq" id="WP_149324370.1">
    <property type="nucleotide sequence ID" value="NZ_CP043504.1"/>
</dbReference>
<dbReference type="GO" id="GO:0015171">
    <property type="term" value="F:amino acid transmembrane transporter activity"/>
    <property type="evidence" value="ECO:0007669"/>
    <property type="project" value="TreeGrafter"/>
</dbReference>
<comment type="subcellular location">
    <subcellularLocation>
        <location evidence="1">Cell membrane</location>
        <topology evidence="1">Multi-pass membrane protein</topology>
    </subcellularLocation>
</comment>
<keyword evidence="2" id="KW-1003">Cell membrane</keyword>
<name>A0A5C1Y6J6_9MICO</name>
<feature type="transmembrane region" description="Helical" evidence="6">
    <location>
        <begin position="148"/>
        <end position="170"/>
    </location>
</feature>
<evidence type="ECO:0000313" key="8">
    <source>
        <dbReference type="Proteomes" id="UP000322159"/>
    </source>
</evidence>
<dbReference type="PANTHER" id="PTHR30086:SF20">
    <property type="entry name" value="ARGININE EXPORTER PROTEIN ARGO-RELATED"/>
    <property type="match status" value="1"/>
</dbReference>
<reference evidence="7 8" key="1">
    <citation type="submission" date="2019-09" db="EMBL/GenBank/DDBJ databases">
        <title>Genome sequencing of strain KACC 19322.</title>
        <authorList>
            <person name="Heo J."/>
            <person name="Kim S.-J."/>
            <person name="Kim J.-S."/>
            <person name="Hong S.-B."/>
            <person name="Kwon S.-W."/>
        </authorList>
    </citation>
    <scope>NUCLEOTIDE SEQUENCE [LARGE SCALE GENOMIC DNA]</scope>
    <source>
        <strain evidence="7 8">KACC 19322</strain>
    </source>
</reference>
<dbReference type="Pfam" id="PF01810">
    <property type="entry name" value="LysE"/>
    <property type="match status" value="1"/>
</dbReference>
<proteinExistence type="predicted"/>
<keyword evidence="8" id="KW-1185">Reference proteome</keyword>
<organism evidence="7 8">
    <name type="scientific">Protaetiibacter larvae</name>
    <dbReference type="NCBI Taxonomy" id="2592654"/>
    <lineage>
        <taxon>Bacteria</taxon>
        <taxon>Bacillati</taxon>
        <taxon>Actinomycetota</taxon>
        <taxon>Actinomycetes</taxon>
        <taxon>Micrococcales</taxon>
        <taxon>Microbacteriaceae</taxon>
        <taxon>Protaetiibacter</taxon>
    </lineage>
</organism>
<feature type="transmembrane region" description="Helical" evidence="6">
    <location>
        <begin position="75"/>
        <end position="93"/>
    </location>
</feature>
<dbReference type="AlphaFoldDB" id="A0A5C1Y6J6"/>
<gene>
    <name evidence="7" type="ORF">FLP23_02235</name>
</gene>
<keyword evidence="3 6" id="KW-0812">Transmembrane</keyword>
<dbReference type="EMBL" id="CP043504">
    <property type="protein sequence ID" value="QEO08939.1"/>
    <property type="molecule type" value="Genomic_DNA"/>
</dbReference>
<sequence length="213" mass="21778">MIGASQAAGLALASVLIIAVPGPSVLFIVGRALAHGRRIAIATVVGNAFGSLVAGVVVAVGLGELLARSEVLFHVIKYAGAAYLVFLGVHALLAHRAPSPEQAAEASARPGWWATARQGLLVGVTNPKVFVLYAAILPQFVVPTAGNVTAQMLLLALVPVAIGLATDLVWAVAASTVRGWFTRSPRRLRRIGQAGGVSIIGLGVATAFAGDPR</sequence>
<evidence type="ECO:0000256" key="3">
    <source>
        <dbReference type="ARBA" id="ARBA00022692"/>
    </source>
</evidence>
<feature type="transmembrane region" description="Helical" evidence="6">
    <location>
        <begin position="119"/>
        <end position="142"/>
    </location>
</feature>
<evidence type="ECO:0000313" key="7">
    <source>
        <dbReference type="EMBL" id="QEO08939.1"/>
    </source>
</evidence>
<feature type="transmembrane region" description="Helical" evidence="6">
    <location>
        <begin position="41"/>
        <end position="63"/>
    </location>
</feature>
<evidence type="ECO:0000256" key="4">
    <source>
        <dbReference type="ARBA" id="ARBA00022989"/>
    </source>
</evidence>
<dbReference type="PIRSF" id="PIRSF006324">
    <property type="entry name" value="LeuE"/>
    <property type="match status" value="1"/>
</dbReference>
<feature type="transmembrane region" description="Helical" evidence="6">
    <location>
        <begin position="6"/>
        <end position="29"/>
    </location>
</feature>
<dbReference type="GO" id="GO:0005886">
    <property type="term" value="C:plasma membrane"/>
    <property type="evidence" value="ECO:0007669"/>
    <property type="project" value="UniProtKB-SubCell"/>
</dbReference>
<evidence type="ECO:0000256" key="5">
    <source>
        <dbReference type="ARBA" id="ARBA00023136"/>
    </source>
</evidence>
<dbReference type="InterPro" id="IPR001123">
    <property type="entry name" value="LeuE-type"/>
</dbReference>
<dbReference type="OrthoDB" id="3175972at2"/>
<dbReference type="Proteomes" id="UP000322159">
    <property type="component" value="Chromosome"/>
</dbReference>
<accession>A0A5C1Y6J6</accession>
<evidence type="ECO:0000256" key="6">
    <source>
        <dbReference type="SAM" id="Phobius"/>
    </source>
</evidence>
<dbReference type="KEGG" id="lyk:FLP23_02235"/>
<keyword evidence="5 6" id="KW-0472">Membrane</keyword>
<evidence type="ECO:0000256" key="1">
    <source>
        <dbReference type="ARBA" id="ARBA00004651"/>
    </source>
</evidence>
<protein>
    <submittedName>
        <fullName evidence="7">LysE family translocator</fullName>
    </submittedName>
</protein>
<evidence type="ECO:0000256" key="2">
    <source>
        <dbReference type="ARBA" id="ARBA00022475"/>
    </source>
</evidence>
<keyword evidence="4 6" id="KW-1133">Transmembrane helix</keyword>